<keyword evidence="10" id="KW-1185">Reference proteome</keyword>
<evidence type="ECO:0000256" key="1">
    <source>
        <dbReference type="ARBA" id="ARBA00004196"/>
    </source>
</evidence>
<name>A0ABT5KR49_9BURK</name>
<dbReference type="RefSeq" id="WP_273596517.1">
    <property type="nucleotide sequence ID" value="NZ_JAQQXS010000007.1"/>
</dbReference>
<dbReference type="InterPro" id="IPR051395">
    <property type="entry name" value="Cytochrome_c_Peroxidase/MauG"/>
</dbReference>
<comment type="subcellular location">
    <subcellularLocation>
        <location evidence="1">Cell envelope</location>
    </subcellularLocation>
</comment>
<dbReference type="PANTHER" id="PTHR30600:SF10">
    <property type="entry name" value="BLL6722 PROTEIN"/>
    <property type="match status" value="1"/>
</dbReference>
<feature type="domain" description="Cytochrome c" evidence="8">
    <location>
        <begin position="65"/>
        <end position="183"/>
    </location>
</feature>
<evidence type="ECO:0000256" key="7">
    <source>
        <dbReference type="PROSITE-ProRule" id="PRU00433"/>
    </source>
</evidence>
<reference evidence="9 10" key="1">
    <citation type="submission" date="2022-10" db="EMBL/GenBank/DDBJ databases">
        <title>paucibacter sp. hw8 Genome sequencing.</title>
        <authorList>
            <person name="Park S."/>
        </authorList>
    </citation>
    <scope>NUCLEOTIDE SEQUENCE [LARGE SCALE GENOMIC DNA]</scope>
    <source>
        <strain evidence="10">hw8</strain>
    </source>
</reference>
<evidence type="ECO:0000256" key="2">
    <source>
        <dbReference type="ARBA" id="ARBA00022617"/>
    </source>
</evidence>
<dbReference type="PANTHER" id="PTHR30600">
    <property type="entry name" value="CYTOCHROME C PEROXIDASE-RELATED"/>
    <property type="match status" value="1"/>
</dbReference>
<evidence type="ECO:0000256" key="5">
    <source>
        <dbReference type="ARBA" id="ARBA00023002"/>
    </source>
</evidence>
<keyword evidence="3 7" id="KW-0479">Metal-binding</keyword>
<protein>
    <submittedName>
        <fullName evidence="9">Cytochrome c peroxidase</fullName>
    </submittedName>
</protein>
<keyword evidence="6 7" id="KW-0408">Iron</keyword>
<keyword evidence="2 7" id="KW-0349">Heme</keyword>
<organism evidence="9 10">
    <name type="scientific">Roseateles koreensis</name>
    <dbReference type="NCBI Taxonomy" id="2987526"/>
    <lineage>
        <taxon>Bacteria</taxon>
        <taxon>Pseudomonadati</taxon>
        <taxon>Pseudomonadota</taxon>
        <taxon>Betaproteobacteria</taxon>
        <taxon>Burkholderiales</taxon>
        <taxon>Sphaerotilaceae</taxon>
        <taxon>Roseateles</taxon>
    </lineage>
</organism>
<evidence type="ECO:0000256" key="4">
    <source>
        <dbReference type="ARBA" id="ARBA00022729"/>
    </source>
</evidence>
<dbReference type="Gene3D" id="1.10.760.10">
    <property type="entry name" value="Cytochrome c-like domain"/>
    <property type="match status" value="2"/>
</dbReference>
<dbReference type="Pfam" id="PF03150">
    <property type="entry name" value="CCP_MauG"/>
    <property type="match status" value="1"/>
</dbReference>
<dbReference type="InterPro" id="IPR009056">
    <property type="entry name" value="Cyt_c-like_dom"/>
</dbReference>
<keyword evidence="4" id="KW-0732">Signal</keyword>
<dbReference type="EMBL" id="JAQQXS010000007">
    <property type="protein sequence ID" value="MDC8785400.1"/>
    <property type="molecule type" value="Genomic_DNA"/>
</dbReference>
<evidence type="ECO:0000256" key="3">
    <source>
        <dbReference type="ARBA" id="ARBA00022723"/>
    </source>
</evidence>
<keyword evidence="5" id="KW-0560">Oxidoreductase</keyword>
<dbReference type="GO" id="GO:0004601">
    <property type="term" value="F:peroxidase activity"/>
    <property type="evidence" value="ECO:0007669"/>
    <property type="project" value="UniProtKB-KW"/>
</dbReference>
<evidence type="ECO:0000259" key="8">
    <source>
        <dbReference type="PROSITE" id="PS51007"/>
    </source>
</evidence>
<dbReference type="InterPro" id="IPR036909">
    <property type="entry name" value="Cyt_c-like_dom_sf"/>
</dbReference>
<evidence type="ECO:0000256" key="6">
    <source>
        <dbReference type="ARBA" id="ARBA00023004"/>
    </source>
</evidence>
<dbReference type="PROSITE" id="PS51007">
    <property type="entry name" value="CYTC"/>
    <property type="match status" value="2"/>
</dbReference>
<gene>
    <name evidence="9" type="ORF">PRZ01_09380</name>
</gene>
<evidence type="ECO:0000313" key="9">
    <source>
        <dbReference type="EMBL" id="MDC8785400.1"/>
    </source>
</evidence>
<dbReference type="SUPFAM" id="SSF46626">
    <property type="entry name" value="Cytochrome c"/>
    <property type="match status" value="2"/>
</dbReference>
<comment type="caution">
    <text evidence="9">The sequence shown here is derived from an EMBL/GenBank/DDBJ whole genome shotgun (WGS) entry which is preliminary data.</text>
</comment>
<feature type="domain" description="Cytochrome c" evidence="8">
    <location>
        <begin position="240"/>
        <end position="417"/>
    </location>
</feature>
<keyword evidence="9" id="KW-0575">Peroxidase</keyword>
<evidence type="ECO:0000313" key="10">
    <source>
        <dbReference type="Proteomes" id="UP001219862"/>
    </source>
</evidence>
<dbReference type="Proteomes" id="UP001219862">
    <property type="component" value="Unassembled WGS sequence"/>
</dbReference>
<sequence length="422" mass="45803">MQTPRSFLHPLLAPFPRPVQQLRGRTVGPLLCVMLSALLAACGGGSSSNDSTNSSGNNATTTLSSTAALGEKIFKDVSLSASGQQACISCHAPDTGHASPNNLSAQLGGAKLDLQGGRNSPGMRYLVSNTAFFFAADGTPTGGFFWDGRVNSLHEQATKPFLNPKEMANESVEALIARLSKASYADEMRSLYGADIFSRPQDALQRVGLALQAYQQEDADFHPYDSKYDQFLRGQVSLNDQELRGLALFNAKDKGNCAACHPSAKGADGSFPLFTDFTYDSLGVPRNAKLAQNQDASFYDLGLCARDGDDLLSRQDLCGKFKVPTLRNVAVRKVFFHNGRFDSLREVLQFYVQRDTNPEKWYSRNADGTVNKFDDLPLALRSNVNVTEGPYNRVPGQAPALSEAEIDDVIAFLGTLTDGYKK</sequence>
<proteinExistence type="predicted"/>
<accession>A0ABT5KR49</accession>
<dbReference type="InterPro" id="IPR004852">
    <property type="entry name" value="Di-haem_cyt_c_peroxidsae"/>
</dbReference>